<feature type="compositionally biased region" description="Acidic residues" evidence="1">
    <location>
        <begin position="131"/>
        <end position="145"/>
    </location>
</feature>
<gene>
    <name evidence="4" type="ORF">D0Y65_010013</name>
</gene>
<feature type="region of interest" description="Disordered" evidence="1">
    <location>
        <begin position="192"/>
        <end position="225"/>
    </location>
</feature>
<feature type="region of interest" description="Disordered" evidence="1">
    <location>
        <begin position="120"/>
        <end position="174"/>
    </location>
</feature>
<dbReference type="Pfam" id="PF03108">
    <property type="entry name" value="DBD_Tnp_Mut"/>
    <property type="match status" value="1"/>
</dbReference>
<dbReference type="InterPro" id="IPR058594">
    <property type="entry name" value="PB1-like_dom_pln"/>
</dbReference>
<dbReference type="Pfam" id="PF26130">
    <property type="entry name" value="PB1-like"/>
    <property type="match status" value="1"/>
</dbReference>
<feature type="compositionally biased region" description="Acidic residues" evidence="1">
    <location>
        <begin position="158"/>
        <end position="174"/>
    </location>
</feature>
<evidence type="ECO:0000313" key="4">
    <source>
        <dbReference type="EMBL" id="RZC16962.1"/>
    </source>
</evidence>
<keyword evidence="5" id="KW-1185">Reference proteome</keyword>
<evidence type="ECO:0000259" key="2">
    <source>
        <dbReference type="Pfam" id="PF03108"/>
    </source>
</evidence>
<feature type="compositionally biased region" description="Acidic residues" evidence="1">
    <location>
        <begin position="193"/>
        <end position="204"/>
    </location>
</feature>
<dbReference type="AlphaFoldDB" id="A0A445L1E1"/>
<feature type="domain" description="PB1-like" evidence="3">
    <location>
        <begin position="3"/>
        <end position="105"/>
    </location>
</feature>
<feature type="compositionally biased region" description="Low complexity" evidence="1">
    <location>
        <begin position="146"/>
        <end position="157"/>
    </location>
</feature>
<dbReference type="EMBL" id="QZWG01000004">
    <property type="protein sequence ID" value="RZC16962.1"/>
    <property type="molecule type" value="Genomic_DNA"/>
</dbReference>
<evidence type="ECO:0000313" key="5">
    <source>
        <dbReference type="Proteomes" id="UP000289340"/>
    </source>
</evidence>
<organism evidence="4 5">
    <name type="scientific">Glycine soja</name>
    <name type="common">Wild soybean</name>
    <dbReference type="NCBI Taxonomy" id="3848"/>
    <lineage>
        <taxon>Eukaryota</taxon>
        <taxon>Viridiplantae</taxon>
        <taxon>Streptophyta</taxon>
        <taxon>Embryophyta</taxon>
        <taxon>Tracheophyta</taxon>
        <taxon>Spermatophyta</taxon>
        <taxon>Magnoliopsida</taxon>
        <taxon>eudicotyledons</taxon>
        <taxon>Gunneridae</taxon>
        <taxon>Pentapetalae</taxon>
        <taxon>rosids</taxon>
        <taxon>fabids</taxon>
        <taxon>Fabales</taxon>
        <taxon>Fabaceae</taxon>
        <taxon>Papilionoideae</taxon>
        <taxon>50 kb inversion clade</taxon>
        <taxon>NPAAA clade</taxon>
        <taxon>indigoferoid/millettioid clade</taxon>
        <taxon>Phaseoleae</taxon>
        <taxon>Glycine</taxon>
        <taxon>Glycine subgen. Soja</taxon>
    </lineage>
</organism>
<evidence type="ECO:0000259" key="3">
    <source>
        <dbReference type="Pfam" id="PF26130"/>
    </source>
</evidence>
<reference evidence="4 5" key="1">
    <citation type="submission" date="2018-09" db="EMBL/GenBank/DDBJ databases">
        <title>A high-quality reference genome of wild soybean provides a powerful tool to mine soybean genomes.</title>
        <authorList>
            <person name="Xie M."/>
            <person name="Chung C.Y.L."/>
            <person name="Li M.-W."/>
            <person name="Wong F.-L."/>
            <person name="Chan T.-F."/>
            <person name="Lam H.-M."/>
        </authorList>
    </citation>
    <scope>NUCLEOTIDE SEQUENCE [LARGE SCALE GENOMIC DNA]</scope>
    <source>
        <strain evidence="5">cv. W05</strain>
        <tissue evidence="4">Hypocotyl of etiolated seedlings</tissue>
    </source>
</reference>
<protein>
    <submittedName>
        <fullName evidence="4">Uncharacterized protein</fullName>
    </submittedName>
</protein>
<dbReference type="Proteomes" id="UP000289340">
    <property type="component" value="Chromosome 4"/>
</dbReference>
<name>A0A445L1E1_GLYSO</name>
<dbReference type="InterPro" id="IPR004332">
    <property type="entry name" value="Transposase_MuDR"/>
</dbReference>
<proteinExistence type="predicted"/>
<sequence>MWKITLVLHHGGIFTKNEADGKLEYVGGELDVWDKIETNYLNFFLLTNLVKHCRKYNNVGDIHWVVDKEVDLEEGLRVCETDFDIQDMVITARHNGDEVELYYDHKVDEQPILFEADVPEDGLSNLNPIPEVEEEGDKDDGDVGIDDNNGVDVNTNGEEQEDIASEEHDDIDGDEDVDVDVRVGREWWSDIPEYNDEVQEDEAEPVGYESEKLDSPRSSNDEGGFEKEVFPQFNECSKFGNVLEVGMEFSNLEIFKEIVRDYTIELGRDIKWKKNDAIRARAKCREPECDWEIFCSKNVARNSFQIKSFEDEHNCCRGFRNKQATRQWDVVSAIDEDQVLQPDQLYFALPLSLLRHPLQPHEMAALAIKASSALMKTTDKCGSRRK</sequence>
<accession>A0A445L1E1</accession>
<evidence type="ECO:0000256" key="1">
    <source>
        <dbReference type="SAM" id="MobiDB-lite"/>
    </source>
</evidence>
<comment type="caution">
    <text evidence="4">The sequence shown here is derived from an EMBL/GenBank/DDBJ whole genome shotgun (WGS) entry which is preliminary data.</text>
</comment>
<feature type="domain" description="Transposase MuDR plant" evidence="2">
    <location>
        <begin position="243"/>
        <end position="306"/>
    </location>
</feature>